<evidence type="ECO:0000313" key="4">
    <source>
        <dbReference type="Proteomes" id="UP000427886"/>
    </source>
</evidence>
<dbReference type="Gene3D" id="2.40.100.10">
    <property type="entry name" value="Cyclophilin-like"/>
    <property type="match status" value="1"/>
</dbReference>
<organism evidence="3 4">
    <name type="scientific">Tetragenococcus halophilus</name>
    <name type="common">Pediococcus halophilus</name>
    <dbReference type="NCBI Taxonomy" id="51669"/>
    <lineage>
        <taxon>Bacteria</taxon>
        <taxon>Bacillati</taxon>
        <taxon>Bacillota</taxon>
        <taxon>Bacilli</taxon>
        <taxon>Lactobacillales</taxon>
        <taxon>Enterococcaceae</taxon>
        <taxon>Tetragenococcus</taxon>
    </lineage>
</organism>
<proteinExistence type="predicted"/>
<dbReference type="InterPro" id="IPR008589">
    <property type="entry name" value="MupG"/>
</dbReference>
<sequence>MLGFSIFLGETLTEDKKRYILAMKQAGFTRIFTSLHIPEEDPQKVINTLQQLGLFTQKLHIDLMADISSDGLQRLSIDLNQAGACENLKQLGITGIRMDYGIDNQTIAAVSQQMKVGLNASTLSEEDVEQLVSFQADFTKMELWHNYYPRPETGLSSEYLQTVNHKWKALGSKIVAFVAGDENLRGPLYMGLPTLEKHRHQHPLAAALDLFYNYGCDIVHIGDGGLSEKVKEQFNVYFKQKKMLLEVDLLIDSYRALVLGEHTNRIDEAQEVIRSQESRRNNHQTIEAENNQMRDQGSVTIDNKNYQRYMGEMQITKRELPADKKVNVVAKIIKKDRELVHYIGSGCRFELKEGRKRY</sequence>
<gene>
    <name evidence="3" type="ORF">GLW17_07580</name>
</gene>
<dbReference type="RefSeq" id="WP_061841291.1">
    <property type="nucleotide sequence ID" value="NZ_BKBJ01000035.1"/>
</dbReference>
<dbReference type="Proteomes" id="UP000427886">
    <property type="component" value="Chromosome"/>
</dbReference>
<dbReference type="InterPro" id="IPR017853">
    <property type="entry name" value="GH"/>
</dbReference>
<dbReference type="InterPro" id="IPR013785">
    <property type="entry name" value="Aldolase_TIM"/>
</dbReference>
<feature type="domain" description="6-phospho-N-acetylmuramidase C-terminal" evidence="1">
    <location>
        <begin position="253"/>
        <end position="352"/>
    </location>
</feature>
<dbReference type="InterPro" id="IPR029000">
    <property type="entry name" value="Cyclophilin-like_dom_sf"/>
</dbReference>
<dbReference type="Gene3D" id="3.20.20.70">
    <property type="entry name" value="Aldolase class I"/>
    <property type="match status" value="1"/>
</dbReference>
<dbReference type="Pfam" id="PF05913">
    <property type="entry name" value="MupG_C"/>
    <property type="match status" value="1"/>
</dbReference>
<evidence type="ECO:0000313" key="3">
    <source>
        <dbReference type="EMBL" id="QGP77514.1"/>
    </source>
</evidence>
<protein>
    <submittedName>
        <fullName evidence="3">DUF871 family protein</fullName>
    </submittedName>
</protein>
<dbReference type="SUPFAM" id="SSF51445">
    <property type="entry name" value="(Trans)glycosidases"/>
    <property type="match status" value="1"/>
</dbReference>
<reference evidence="3 4" key="1">
    <citation type="submission" date="2019-11" db="EMBL/GenBank/DDBJ databases">
        <authorList>
            <person name="Kim E."/>
            <person name="Lee J."/>
            <person name="Jeon K."/>
            <person name="Lee Y."/>
        </authorList>
    </citation>
    <scope>NUCLEOTIDE SEQUENCE [LARGE SCALE GENOMIC DNA]</scope>
    <source>
        <strain evidence="3 4">YJ1</strain>
    </source>
</reference>
<dbReference type="PANTHER" id="PTHR38435:SF2">
    <property type="entry name" value="DUF871 DOMAIN-CONTAINING PROTEIN"/>
    <property type="match status" value="1"/>
</dbReference>
<feature type="domain" description="6-phospho-N-acetylmuramidase N-terminal" evidence="2">
    <location>
        <begin position="2"/>
        <end position="234"/>
    </location>
</feature>
<dbReference type="EMBL" id="CP046246">
    <property type="protein sequence ID" value="QGP77514.1"/>
    <property type="molecule type" value="Genomic_DNA"/>
</dbReference>
<dbReference type="SUPFAM" id="SSF50891">
    <property type="entry name" value="Cyclophilin-like"/>
    <property type="match status" value="1"/>
</dbReference>
<dbReference type="KEGG" id="tey:GLW17_07580"/>
<evidence type="ECO:0000259" key="2">
    <source>
        <dbReference type="Pfam" id="PF19200"/>
    </source>
</evidence>
<dbReference type="InterPro" id="IPR043797">
    <property type="entry name" value="MupG_N"/>
</dbReference>
<name>A0AB37D7F4_TETHA</name>
<dbReference type="InterPro" id="IPR043894">
    <property type="entry name" value="MupG_C"/>
</dbReference>
<dbReference type="Pfam" id="PF19200">
    <property type="entry name" value="MupG_N"/>
    <property type="match status" value="1"/>
</dbReference>
<dbReference type="PANTHER" id="PTHR38435">
    <property type="match status" value="1"/>
</dbReference>
<dbReference type="AlphaFoldDB" id="A0AB37D7F4"/>
<evidence type="ECO:0000259" key="1">
    <source>
        <dbReference type="Pfam" id="PF05913"/>
    </source>
</evidence>
<accession>A0AB37D7F4</accession>